<protein>
    <submittedName>
        <fullName evidence="2">Uncharacterized protein</fullName>
    </submittedName>
</protein>
<evidence type="ECO:0000256" key="1">
    <source>
        <dbReference type="SAM" id="MobiDB-lite"/>
    </source>
</evidence>
<sequence>MATDIKRHRKKPVLLPPSTPKHDSSPELGSPSKILQYNKKTGRPIRKSAGKVKRVAGYVDSSLLEDEEGYESSASEESEDEDMIKRGRAEKTRQKRKRSPSPPSPHLDPVIYSQELGELTDDETGGAFHRSTPKKPPITLQFNVPLGFHGPLFVKLDSALLKDNEDGGRHDMRKVPSKKARTEDSSVPAAAVLTARFPSFTDLPPELRNAIYRHAFVRDVALNIPQRPLRPGLCLSGQFLRTCKLVHDEGCSILYGENEFFFQRHYDTRSPFWEPKLKEIGYQDVLQFLKMIGPENIQYLRDIQIDFDDALPKHAPDSTIETRRYVVDDYLMHCLRILRDAKLRKVRMTFIGRRQLLKSDVKFLGYLEQIKADEVIKLPMSWHMQEKAGAWIWAGIKEQMTRKKKLYEKK</sequence>
<dbReference type="Proteomes" id="UP000663193">
    <property type="component" value="Chromosome 5"/>
</dbReference>
<gene>
    <name evidence="2" type="ORF">JI435_028970</name>
</gene>
<dbReference type="InterPro" id="IPR038883">
    <property type="entry name" value="AN11006-like"/>
</dbReference>
<accession>A0A7U2EY55</accession>
<feature type="compositionally biased region" description="Basic and acidic residues" evidence="1">
    <location>
        <begin position="83"/>
        <end position="92"/>
    </location>
</feature>
<dbReference type="RefSeq" id="XP_001793491.1">
    <property type="nucleotide sequence ID" value="XM_001793439.1"/>
</dbReference>
<feature type="compositionally biased region" description="Acidic residues" evidence="1">
    <location>
        <begin position="63"/>
        <end position="82"/>
    </location>
</feature>
<dbReference type="PANTHER" id="PTHR42085">
    <property type="entry name" value="F-BOX DOMAIN-CONTAINING PROTEIN"/>
    <property type="match status" value="1"/>
</dbReference>
<dbReference type="KEGG" id="pno:SNOG_02897"/>
<evidence type="ECO:0000313" key="2">
    <source>
        <dbReference type="EMBL" id="QRC95184.1"/>
    </source>
</evidence>
<organism evidence="2 3">
    <name type="scientific">Phaeosphaeria nodorum (strain SN15 / ATCC MYA-4574 / FGSC 10173)</name>
    <name type="common">Glume blotch fungus</name>
    <name type="synonym">Parastagonospora nodorum</name>
    <dbReference type="NCBI Taxonomy" id="321614"/>
    <lineage>
        <taxon>Eukaryota</taxon>
        <taxon>Fungi</taxon>
        <taxon>Dikarya</taxon>
        <taxon>Ascomycota</taxon>
        <taxon>Pezizomycotina</taxon>
        <taxon>Dothideomycetes</taxon>
        <taxon>Pleosporomycetidae</taxon>
        <taxon>Pleosporales</taxon>
        <taxon>Pleosporineae</taxon>
        <taxon>Phaeosphaeriaceae</taxon>
        <taxon>Parastagonospora</taxon>
    </lineage>
</organism>
<dbReference type="OMA" id="ENTFSFH"/>
<feature type="compositionally biased region" description="Basic residues" evidence="1">
    <location>
        <begin position="40"/>
        <end position="54"/>
    </location>
</feature>
<feature type="region of interest" description="Disordered" evidence="1">
    <location>
        <begin position="1"/>
        <end position="110"/>
    </location>
</feature>
<proteinExistence type="predicted"/>
<keyword evidence="3" id="KW-1185">Reference proteome</keyword>
<reference evidence="3" key="1">
    <citation type="journal article" date="2021" name="BMC Genomics">
        <title>Chromosome-level genome assembly and manually-curated proteome of model necrotroph Parastagonospora nodorum Sn15 reveals a genome-wide trove of candidate effector homologs, and redundancy of virulence-related functions within an accessory chromosome.</title>
        <authorList>
            <person name="Bertazzoni S."/>
            <person name="Jones D.A.B."/>
            <person name="Phan H.T."/>
            <person name="Tan K.-C."/>
            <person name="Hane J.K."/>
        </authorList>
    </citation>
    <scope>NUCLEOTIDE SEQUENCE [LARGE SCALE GENOMIC DNA]</scope>
    <source>
        <strain evidence="3">SN15 / ATCC MYA-4574 / FGSC 10173)</strain>
    </source>
</reference>
<dbReference type="VEuPathDB" id="FungiDB:JI435_028970"/>
<evidence type="ECO:0000313" key="3">
    <source>
        <dbReference type="Proteomes" id="UP000663193"/>
    </source>
</evidence>
<dbReference type="OrthoDB" id="5372935at2759"/>
<dbReference type="EMBL" id="CP069027">
    <property type="protein sequence ID" value="QRC95184.1"/>
    <property type="molecule type" value="Genomic_DNA"/>
</dbReference>
<dbReference type="PANTHER" id="PTHR42085:SF1">
    <property type="entry name" value="F-BOX DOMAIN-CONTAINING PROTEIN"/>
    <property type="match status" value="1"/>
</dbReference>
<feature type="compositionally biased region" description="Basic residues" evidence="1">
    <location>
        <begin position="1"/>
        <end position="12"/>
    </location>
</feature>
<name>A0A7U2EY55_PHANO</name>
<dbReference type="AlphaFoldDB" id="A0A7U2EY55"/>